<dbReference type="Pfam" id="PF05069">
    <property type="entry name" value="Phage_tail_S"/>
    <property type="match status" value="1"/>
</dbReference>
<reference evidence="1" key="1">
    <citation type="submission" date="2019-07" db="EMBL/GenBank/DDBJ databases">
        <title>FDA dAtabase for Regulatory Grade micrObial Sequences (FDA-ARGOS): Supporting development and validation of Infectious Disease Dx tests.</title>
        <authorList>
            <person name="Bachman M."/>
            <person name="Young C."/>
            <person name="Tallon L."/>
            <person name="Sadzewicz L."/>
            <person name="Vavikolanu K."/>
            <person name="Mehta A."/>
            <person name="Aluvathingal J."/>
            <person name="Nadendla S."/>
            <person name="Nandy P."/>
            <person name="Geyer C."/>
            <person name="Yan Y."/>
            <person name="Sichtig H."/>
        </authorList>
    </citation>
    <scope>NUCLEOTIDE SEQUENCE</scope>
    <source>
        <strain evidence="1">FDAARGOS_618</strain>
    </source>
</reference>
<organism evidence="1 2">
    <name type="scientific">Agrobacterium pusense</name>
    <dbReference type="NCBI Taxonomy" id="648995"/>
    <lineage>
        <taxon>Bacteria</taxon>
        <taxon>Pseudomonadati</taxon>
        <taxon>Pseudomonadota</taxon>
        <taxon>Alphaproteobacteria</taxon>
        <taxon>Hyphomicrobiales</taxon>
        <taxon>Rhizobiaceae</taxon>
        <taxon>Rhizobium/Agrobacterium group</taxon>
        <taxon>Agrobacterium</taxon>
    </lineage>
</organism>
<protein>
    <submittedName>
        <fullName evidence="1">Phage virion morphogenesis protein</fullName>
    </submittedName>
</protein>
<accession>A0AA44EKE6</accession>
<evidence type="ECO:0000313" key="2">
    <source>
        <dbReference type="Proteomes" id="UP001155820"/>
    </source>
</evidence>
<dbReference type="InterPro" id="IPR006522">
    <property type="entry name" value="Phage_virion_morphogenesis"/>
</dbReference>
<evidence type="ECO:0000313" key="1">
    <source>
        <dbReference type="EMBL" id="NRF19722.1"/>
    </source>
</evidence>
<dbReference type="Proteomes" id="UP001155820">
    <property type="component" value="Unassembled WGS sequence"/>
</dbReference>
<keyword evidence="2" id="KW-1185">Reference proteome</keyword>
<name>A0AA44EKE6_9HYPH</name>
<dbReference type="AlphaFoldDB" id="A0AA44EKE6"/>
<gene>
    <name evidence="1" type="ORF">FOB26_11695</name>
</gene>
<dbReference type="RefSeq" id="WP_172873610.1">
    <property type="nucleotide sequence ID" value="NZ_JABRWL010000005.1"/>
</dbReference>
<comment type="caution">
    <text evidence="1">The sequence shown here is derived from an EMBL/GenBank/DDBJ whole genome shotgun (WGS) entry which is preliminary data.</text>
</comment>
<sequence>MASKGITLVVEDSSLQALDRIDAATDRRAEALDAIGAYLLTATQRRFERETAPDGQRWQRLSPRTARRRINGRERGFNNILRVSRRLEQSIFHDVVDDQLMIGSNLPYAAIHQLGGEIEMPERQQTIFQHYDAKTDTFDQRFRTKRRSNFARDVTVSAHKITMPARPYLGIDDADRAEIAEIIAEHYRTVGGAQ</sequence>
<dbReference type="NCBIfam" id="TIGR01635">
    <property type="entry name" value="tail_comp_S"/>
    <property type="match status" value="1"/>
</dbReference>
<proteinExistence type="predicted"/>
<dbReference type="EMBL" id="JABRWM010000006">
    <property type="protein sequence ID" value="NRF19722.1"/>
    <property type="molecule type" value="Genomic_DNA"/>
</dbReference>